<dbReference type="Proteomes" id="UP000185696">
    <property type="component" value="Unassembled WGS sequence"/>
</dbReference>
<dbReference type="GO" id="GO:0043916">
    <property type="term" value="F:DNA-7-methylguanine glycosylase activity"/>
    <property type="evidence" value="ECO:0007669"/>
    <property type="project" value="TreeGrafter"/>
</dbReference>
<sequence length="325" mass="35593">MDWHDLAYRGPFDLTASARFLEGFTPAARPDAAAVPGELRLAFPCAPSWRPVGVLVRQSEPDGPVRARVLTDSSAPTDRPDQAVRPDPVDRPGGADRSGRADLVEAALRHTRRILSLDVDGTGFAEVAAQDPVVARLRARYPGLRPVAFHSPYEAACWAIIGQRTSRVQAAAVMRRLAERLGTFVPAVGLHTFPAPDALPDRVPLVSELKSDRLHAVAQAALAGHLDADTLRSAPDPRSTLRDIPGIGPFSADLILLRGAAEPDGFPTAEPLLHEEMIHAYGLHEPTVRQLEAIAERWRPYRTWVALLLRTRREEEAAETRQPHR</sequence>
<dbReference type="InterPro" id="IPR003265">
    <property type="entry name" value="HhH-GPD_domain"/>
</dbReference>
<dbReference type="GO" id="GO:0032993">
    <property type="term" value="C:protein-DNA complex"/>
    <property type="evidence" value="ECO:0007669"/>
    <property type="project" value="TreeGrafter"/>
</dbReference>
<evidence type="ECO:0000313" key="8">
    <source>
        <dbReference type="Proteomes" id="UP000185696"/>
    </source>
</evidence>
<feature type="domain" description="HhH-GPD" evidence="6">
    <location>
        <begin position="161"/>
        <end position="314"/>
    </location>
</feature>
<dbReference type="Gene3D" id="1.10.340.30">
    <property type="entry name" value="Hypothetical protein, domain 2"/>
    <property type="match status" value="1"/>
</dbReference>
<name>A0A7Z0WM11_9PSEU</name>
<dbReference type="RefSeq" id="WP_075133795.1">
    <property type="nucleotide sequence ID" value="NZ_MSIF01000007.1"/>
</dbReference>
<keyword evidence="8" id="KW-1185">Reference proteome</keyword>
<organism evidence="7 8">
    <name type="scientific">Actinophytocola xinjiangensis</name>
    <dbReference type="NCBI Taxonomy" id="485602"/>
    <lineage>
        <taxon>Bacteria</taxon>
        <taxon>Bacillati</taxon>
        <taxon>Actinomycetota</taxon>
        <taxon>Actinomycetes</taxon>
        <taxon>Pseudonocardiales</taxon>
        <taxon>Pseudonocardiaceae</taxon>
    </lineage>
</organism>
<evidence type="ECO:0000259" key="6">
    <source>
        <dbReference type="SMART" id="SM00478"/>
    </source>
</evidence>
<dbReference type="PANTHER" id="PTHR43003:SF13">
    <property type="entry name" value="DNA-3-METHYLADENINE GLYCOSYLASE 2"/>
    <property type="match status" value="1"/>
</dbReference>
<dbReference type="InterPro" id="IPR051912">
    <property type="entry name" value="Alkylbase_DNA_Glycosylase/TA"/>
</dbReference>
<evidence type="ECO:0000256" key="4">
    <source>
        <dbReference type="ARBA" id="ARBA00023204"/>
    </source>
</evidence>
<dbReference type="GO" id="GO:0006285">
    <property type="term" value="P:base-excision repair, AP site formation"/>
    <property type="evidence" value="ECO:0007669"/>
    <property type="project" value="TreeGrafter"/>
</dbReference>
<evidence type="ECO:0000256" key="3">
    <source>
        <dbReference type="ARBA" id="ARBA00022763"/>
    </source>
</evidence>
<dbReference type="SUPFAM" id="SSF48150">
    <property type="entry name" value="DNA-glycosylase"/>
    <property type="match status" value="1"/>
</dbReference>
<evidence type="ECO:0000256" key="2">
    <source>
        <dbReference type="ARBA" id="ARBA00012000"/>
    </source>
</evidence>
<dbReference type="GO" id="GO:0006307">
    <property type="term" value="P:DNA alkylation repair"/>
    <property type="evidence" value="ECO:0007669"/>
    <property type="project" value="TreeGrafter"/>
</dbReference>
<protein>
    <recommendedName>
        <fullName evidence="2">DNA-3-methyladenine glycosylase II</fullName>
        <ecNumber evidence="2">3.2.2.21</ecNumber>
    </recommendedName>
</protein>
<feature type="compositionally biased region" description="Basic and acidic residues" evidence="5">
    <location>
        <begin position="78"/>
        <end position="100"/>
    </location>
</feature>
<dbReference type="OrthoDB" id="9811249at2"/>
<dbReference type="EC" id="3.2.2.21" evidence="2"/>
<dbReference type="GO" id="GO:0005737">
    <property type="term" value="C:cytoplasm"/>
    <property type="evidence" value="ECO:0007669"/>
    <property type="project" value="TreeGrafter"/>
</dbReference>
<dbReference type="EMBL" id="MSIF01000007">
    <property type="protein sequence ID" value="OLF10075.1"/>
    <property type="molecule type" value="Genomic_DNA"/>
</dbReference>
<proteinExistence type="predicted"/>
<dbReference type="GO" id="GO:0032131">
    <property type="term" value="F:alkylated DNA binding"/>
    <property type="evidence" value="ECO:0007669"/>
    <property type="project" value="TreeGrafter"/>
</dbReference>
<evidence type="ECO:0000256" key="5">
    <source>
        <dbReference type="SAM" id="MobiDB-lite"/>
    </source>
</evidence>
<keyword evidence="3" id="KW-0227">DNA damage</keyword>
<comment type="caution">
    <text evidence="7">The sequence shown here is derived from an EMBL/GenBank/DDBJ whole genome shotgun (WGS) entry which is preliminary data.</text>
</comment>
<dbReference type="CDD" id="cd00056">
    <property type="entry name" value="ENDO3c"/>
    <property type="match status" value="1"/>
</dbReference>
<feature type="region of interest" description="Disordered" evidence="5">
    <location>
        <begin position="70"/>
        <end position="100"/>
    </location>
</feature>
<dbReference type="PANTHER" id="PTHR43003">
    <property type="entry name" value="DNA-3-METHYLADENINE GLYCOSYLASE"/>
    <property type="match status" value="1"/>
</dbReference>
<keyword evidence="4" id="KW-0234">DNA repair</keyword>
<dbReference type="InterPro" id="IPR011257">
    <property type="entry name" value="DNA_glycosylase"/>
</dbReference>
<dbReference type="Gene3D" id="1.10.1670.40">
    <property type="match status" value="1"/>
</dbReference>
<comment type="catalytic activity">
    <reaction evidence="1">
        <text>Hydrolysis of alkylated DNA, releasing 3-methyladenine, 3-methylguanine, 7-methylguanine and 7-methyladenine.</text>
        <dbReference type="EC" id="3.2.2.21"/>
    </reaction>
</comment>
<gene>
    <name evidence="7" type="ORF">BLA60_16585</name>
</gene>
<dbReference type="GO" id="GO:0008725">
    <property type="term" value="F:DNA-3-methyladenine glycosylase activity"/>
    <property type="evidence" value="ECO:0007669"/>
    <property type="project" value="TreeGrafter"/>
</dbReference>
<reference evidence="7 8" key="1">
    <citation type="submission" date="2016-12" db="EMBL/GenBank/DDBJ databases">
        <title>The draft genome sequence of Actinophytocola xinjiangensis.</title>
        <authorList>
            <person name="Wang W."/>
            <person name="Yuan L."/>
        </authorList>
    </citation>
    <scope>NUCLEOTIDE SEQUENCE [LARGE SCALE GENOMIC DNA]</scope>
    <source>
        <strain evidence="7 8">CGMCC 4.4663</strain>
    </source>
</reference>
<dbReference type="AlphaFoldDB" id="A0A7Z0WM11"/>
<dbReference type="SMART" id="SM00478">
    <property type="entry name" value="ENDO3c"/>
    <property type="match status" value="1"/>
</dbReference>
<accession>A0A7Z0WM11</accession>
<evidence type="ECO:0000256" key="1">
    <source>
        <dbReference type="ARBA" id="ARBA00000086"/>
    </source>
</evidence>
<evidence type="ECO:0000313" key="7">
    <source>
        <dbReference type="EMBL" id="OLF10075.1"/>
    </source>
</evidence>